<proteinExistence type="predicted"/>
<feature type="compositionally biased region" description="Basic and acidic residues" evidence="1">
    <location>
        <begin position="130"/>
        <end position="143"/>
    </location>
</feature>
<feature type="non-terminal residue" evidence="2">
    <location>
        <position position="1"/>
    </location>
</feature>
<feature type="compositionally biased region" description="Basic residues" evidence="1">
    <location>
        <begin position="16"/>
        <end position="60"/>
    </location>
</feature>
<keyword evidence="2" id="KW-0812">Transmembrane</keyword>
<feature type="region of interest" description="Disordered" evidence="1">
    <location>
        <begin position="1"/>
        <end position="94"/>
    </location>
</feature>
<protein>
    <submittedName>
        <fullName evidence="2">Transmembrane protein</fullName>
    </submittedName>
</protein>
<evidence type="ECO:0000256" key="1">
    <source>
        <dbReference type="SAM" id="MobiDB-lite"/>
    </source>
</evidence>
<sequence length="268" mass="30052">AQQQQPGVPQPAQRAGRPRHVRPPGRRHDGRRGRLRRRPGVPDRRRPRGRGRAPHHHRRRRDEDRPLGRDRAPRGCRHGGHGRVRARPAGVPRRLRRVARPHLQVRVGQGTAGAALLRRDGRGAGRHHGAVREHLPGHRPAGDRRHRRCVRRHAGRLQDRCGPGHPAVHQVADGRADRCRRPDAVQPGDEPVRDQHRAAGRRPAGDRLQPGRDRGGGVQPAARLRLGRPGHPRRRPGVVLVVHRVRSHDHAGLALHRDPAPAQLLPRV</sequence>
<feature type="compositionally biased region" description="Basic and acidic residues" evidence="1">
    <location>
        <begin position="190"/>
        <end position="215"/>
    </location>
</feature>
<evidence type="ECO:0000313" key="2">
    <source>
        <dbReference type="EMBL" id="CAA9378238.1"/>
    </source>
</evidence>
<organism evidence="2">
    <name type="scientific">uncultured Pseudonocardia sp</name>
    <dbReference type="NCBI Taxonomy" id="211455"/>
    <lineage>
        <taxon>Bacteria</taxon>
        <taxon>Bacillati</taxon>
        <taxon>Actinomycetota</taxon>
        <taxon>Actinomycetes</taxon>
        <taxon>Pseudonocardiales</taxon>
        <taxon>Pseudonocardiaceae</taxon>
        <taxon>Pseudonocardia</taxon>
        <taxon>environmental samples</taxon>
    </lineage>
</organism>
<accession>A0A6J4N5T1</accession>
<dbReference type="AlphaFoldDB" id="A0A6J4N5T1"/>
<feature type="compositionally biased region" description="Low complexity" evidence="1">
    <location>
        <begin position="1"/>
        <end position="15"/>
    </location>
</feature>
<feature type="compositionally biased region" description="Basic and acidic residues" evidence="1">
    <location>
        <begin position="172"/>
        <end position="183"/>
    </location>
</feature>
<feature type="compositionally biased region" description="Basic residues" evidence="1">
    <location>
        <begin position="144"/>
        <end position="155"/>
    </location>
</feature>
<feature type="region of interest" description="Disordered" evidence="1">
    <location>
        <begin position="123"/>
        <end position="235"/>
    </location>
</feature>
<name>A0A6J4N5T1_9PSEU</name>
<reference evidence="2" key="1">
    <citation type="submission" date="2020-02" db="EMBL/GenBank/DDBJ databases">
        <authorList>
            <person name="Meier V. D."/>
        </authorList>
    </citation>
    <scope>NUCLEOTIDE SEQUENCE</scope>
    <source>
        <strain evidence="2">AVDCRST_MAG66</strain>
    </source>
</reference>
<dbReference type="EMBL" id="CADCUS010000015">
    <property type="protein sequence ID" value="CAA9378238.1"/>
    <property type="molecule type" value="Genomic_DNA"/>
</dbReference>
<feature type="compositionally biased region" description="Basic residues" evidence="1">
    <location>
        <begin position="74"/>
        <end position="86"/>
    </location>
</feature>
<feature type="compositionally biased region" description="Basic and acidic residues" evidence="1">
    <location>
        <begin position="61"/>
        <end position="73"/>
    </location>
</feature>
<feature type="compositionally biased region" description="Basic residues" evidence="1">
    <location>
        <begin position="225"/>
        <end position="235"/>
    </location>
</feature>
<keyword evidence="2" id="KW-0472">Membrane</keyword>
<gene>
    <name evidence="2" type="ORF">AVDCRST_MAG66-118</name>
</gene>
<feature type="non-terminal residue" evidence="2">
    <location>
        <position position="268"/>
    </location>
</feature>